<accession>A0AA42BPK1</accession>
<reference evidence="1" key="1">
    <citation type="submission" date="2022-07" db="EMBL/GenBank/DDBJ databases">
        <title>Characterization of the Novel Bacterium Alteromonas immobilis LMIT006 and Alteromonas gregis LMIT007.</title>
        <authorList>
            <person name="Lin X."/>
        </authorList>
    </citation>
    <scope>NUCLEOTIDE SEQUENCE</scope>
    <source>
        <strain evidence="1">LMIT007</strain>
    </source>
</reference>
<evidence type="ECO:0000313" key="1">
    <source>
        <dbReference type="EMBL" id="MCP3428516.1"/>
    </source>
</evidence>
<dbReference type="AlphaFoldDB" id="A0AA42BPK1"/>
<protein>
    <submittedName>
        <fullName evidence="1">Uncharacterized protein</fullName>
    </submittedName>
</protein>
<dbReference type="EMBL" id="JANATA010000008">
    <property type="protein sequence ID" value="MCP3428516.1"/>
    <property type="molecule type" value="Genomic_DNA"/>
</dbReference>
<organism evidence="1 2">
    <name type="scientific">Opacimonas viscosa</name>
    <dbReference type="NCBI Taxonomy" id="2961944"/>
    <lineage>
        <taxon>Bacteria</taxon>
        <taxon>Pseudomonadati</taxon>
        <taxon>Pseudomonadota</taxon>
        <taxon>Gammaproteobacteria</taxon>
        <taxon>Alteromonadales</taxon>
        <taxon>Alteromonadaceae</taxon>
        <taxon>Opacimonas</taxon>
    </lineage>
</organism>
<proteinExistence type="predicted"/>
<name>A0AA42BPK1_9ALTE</name>
<comment type="caution">
    <text evidence="1">The sequence shown here is derived from an EMBL/GenBank/DDBJ whole genome shotgun (WGS) entry which is preliminary data.</text>
</comment>
<dbReference type="RefSeq" id="WP_254099858.1">
    <property type="nucleotide sequence ID" value="NZ_JANATA010000008.1"/>
</dbReference>
<evidence type="ECO:0000313" key="2">
    <source>
        <dbReference type="Proteomes" id="UP001165413"/>
    </source>
</evidence>
<sequence length="80" mass="9277">MPIKDYLQEGVFLHPFSDQSGCTLFNDRSTQMLTLFFSESELLNILTQFYCDPTKLPDDRRSICFALLRQDFIHPTKVAA</sequence>
<keyword evidence="2" id="KW-1185">Reference proteome</keyword>
<dbReference type="Proteomes" id="UP001165413">
    <property type="component" value="Unassembled WGS sequence"/>
</dbReference>
<gene>
    <name evidence="1" type="ORF">NLF92_06105</name>
</gene>